<dbReference type="AlphaFoldDB" id="A0A5J5EYB4"/>
<keyword evidence="1" id="KW-1133">Transmembrane helix</keyword>
<sequence>MTGDRRNRVPRRSKCATTARCIEPSTSQKNVSQYLLGSLILFFLIYISFPLRIYGFALWDHGFLGILYFLISGGFFLRCLSVFACILGREVALGGRALALVCCLACHGGVKSFSALRHACFSLFPFPRSPPTVLNLINIFPSFRYSDKDSLHRKPRLVRHTSSSTHRWRPRYPYLRLTRTPAFAGPVGGHDVAIGRGRGRGNLKNHTRIRTPTKETIERRLQRISSTKIS</sequence>
<dbReference type="EMBL" id="VXIS01000079">
    <property type="protein sequence ID" value="KAA8907466.1"/>
    <property type="molecule type" value="Genomic_DNA"/>
</dbReference>
<proteinExistence type="predicted"/>
<feature type="transmembrane region" description="Helical" evidence="1">
    <location>
        <begin position="66"/>
        <end position="87"/>
    </location>
</feature>
<reference evidence="2 3" key="1">
    <citation type="submission" date="2019-09" db="EMBL/GenBank/DDBJ databases">
        <title>Draft genome of the ectomycorrhizal ascomycete Sphaerosporella brunnea.</title>
        <authorList>
            <consortium name="DOE Joint Genome Institute"/>
            <person name="Benucci G.M."/>
            <person name="Marozzi G."/>
            <person name="Antonielli L."/>
            <person name="Sanchez S."/>
            <person name="Marco P."/>
            <person name="Wang X."/>
            <person name="Falini L.B."/>
            <person name="Barry K."/>
            <person name="Haridas S."/>
            <person name="Lipzen A."/>
            <person name="Labutti K."/>
            <person name="Grigoriev I.V."/>
            <person name="Murat C."/>
            <person name="Martin F."/>
            <person name="Albertini E."/>
            <person name="Donnini D."/>
            <person name="Bonito G."/>
        </authorList>
    </citation>
    <scope>NUCLEOTIDE SEQUENCE [LARGE SCALE GENOMIC DNA]</scope>
    <source>
        <strain evidence="2 3">Sb_GMNB300</strain>
    </source>
</reference>
<protein>
    <submittedName>
        <fullName evidence="2">Uncharacterized protein</fullName>
    </submittedName>
</protein>
<comment type="caution">
    <text evidence="2">The sequence shown here is derived from an EMBL/GenBank/DDBJ whole genome shotgun (WGS) entry which is preliminary data.</text>
</comment>
<name>A0A5J5EYB4_9PEZI</name>
<keyword evidence="1" id="KW-0472">Membrane</keyword>
<organism evidence="2 3">
    <name type="scientific">Sphaerosporella brunnea</name>
    <dbReference type="NCBI Taxonomy" id="1250544"/>
    <lineage>
        <taxon>Eukaryota</taxon>
        <taxon>Fungi</taxon>
        <taxon>Dikarya</taxon>
        <taxon>Ascomycota</taxon>
        <taxon>Pezizomycotina</taxon>
        <taxon>Pezizomycetes</taxon>
        <taxon>Pezizales</taxon>
        <taxon>Pyronemataceae</taxon>
        <taxon>Sphaerosporella</taxon>
    </lineage>
</organism>
<gene>
    <name evidence="2" type="ORF">FN846DRAFT_699537</name>
</gene>
<dbReference type="InParanoid" id="A0A5J5EYB4"/>
<evidence type="ECO:0000313" key="3">
    <source>
        <dbReference type="Proteomes" id="UP000326924"/>
    </source>
</evidence>
<accession>A0A5J5EYB4</accession>
<feature type="transmembrane region" description="Helical" evidence="1">
    <location>
        <begin position="34"/>
        <end position="54"/>
    </location>
</feature>
<evidence type="ECO:0000313" key="2">
    <source>
        <dbReference type="EMBL" id="KAA8907466.1"/>
    </source>
</evidence>
<evidence type="ECO:0000256" key="1">
    <source>
        <dbReference type="SAM" id="Phobius"/>
    </source>
</evidence>
<keyword evidence="3" id="KW-1185">Reference proteome</keyword>
<keyword evidence="1" id="KW-0812">Transmembrane</keyword>
<dbReference type="Proteomes" id="UP000326924">
    <property type="component" value="Unassembled WGS sequence"/>
</dbReference>